<gene>
    <name evidence="4" type="ORF">SAMN04487884_12075</name>
</gene>
<dbReference type="AlphaFoldDB" id="A0A1H9V069"/>
<evidence type="ECO:0000313" key="5">
    <source>
        <dbReference type="Proteomes" id="UP000182584"/>
    </source>
</evidence>
<protein>
    <submittedName>
        <fullName evidence="4">Ribosomal protein S18 acetylase RimI</fullName>
    </submittedName>
</protein>
<dbReference type="PROSITE" id="PS51186">
    <property type="entry name" value="GNAT"/>
    <property type="match status" value="1"/>
</dbReference>
<keyword evidence="2" id="KW-0012">Acyltransferase</keyword>
<dbReference type="GO" id="GO:0005840">
    <property type="term" value="C:ribosome"/>
    <property type="evidence" value="ECO:0007669"/>
    <property type="project" value="UniProtKB-KW"/>
</dbReference>
<name>A0A1H9V069_BUTFI</name>
<organism evidence="4 5">
    <name type="scientific">Butyrivibrio fibrisolvens</name>
    <dbReference type="NCBI Taxonomy" id="831"/>
    <lineage>
        <taxon>Bacteria</taxon>
        <taxon>Bacillati</taxon>
        <taxon>Bacillota</taxon>
        <taxon>Clostridia</taxon>
        <taxon>Lachnospirales</taxon>
        <taxon>Lachnospiraceae</taxon>
        <taxon>Butyrivibrio</taxon>
    </lineage>
</organism>
<dbReference type="EMBL" id="FOGJ01000020">
    <property type="protein sequence ID" value="SES14989.1"/>
    <property type="molecule type" value="Genomic_DNA"/>
</dbReference>
<dbReference type="InterPro" id="IPR000182">
    <property type="entry name" value="GNAT_dom"/>
</dbReference>
<evidence type="ECO:0000256" key="2">
    <source>
        <dbReference type="ARBA" id="ARBA00023315"/>
    </source>
</evidence>
<sequence length="181" mass="20396">MKFENDQNEAVNNTTFLERFEFRTIHNDEIDQAITIEHTCFPPHEACSPENMTSRIEVASDFFLVAVDKTTGRIAGFLNGIATNETEFKDEFFTDASNHDPGGDNVMICGLDVLPDYQMKGLGRELVRQYGIREKARGRKSLVLTCLDSKVGMYLKFGFVDKGISGSVWAGEEWHEMSLAL</sequence>
<dbReference type="SUPFAM" id="SSF55729">
    <property type="entry name" value="Acyl-CoA N-acyltransferases (Nat)"/>
    <property type="match status" value="1"/>
</dbReference>
<dbReference type="Proteomes" id="UP000182584">
    <property type="component" value="Unassembled WGS sequence"/>
</dbReference>
<keyword evidence="4" id="KW-0689">Ribosomal protein</keyword>
<feature type="domain" description="N-acetyltransferase" evidence="3">
    <location>
        <begin position="20"/>
        <end position="181"/>
    </location>
</feature>
<dbReference type="PANTHER" id="PTHR10908">
    <property type="entry name" value="SEROTONIN N-ACETYLTRANSFERASE"/>
    <property type="match status" value="1"/>
</dbReference>
<dbReference type="InterPro" id="IPR051635">
    <property type="entry name" value="SNAT-like"/>
</dbReference>
<reference evidence="4 5" key="1">
    <citation type="submission" date="2016-10" db="EMBL/GenBank/DDBJ databases">
        <authorList>
            <person name="de Groot N.N."/>
        </authorList>
    </citation>
    <scope>NUCLEOTIDE SEQUENCE [LARGE SCALE GENOMIC DNA]</scope>
    <source>
        <strain evidence="4 5">AR40</strain>
    </source>
</reference>
<dbReference type="CDD" id="cd04301">
    <property type="entry name" value="NAT_SF"/>
    <property type="match status" value="1"/>
</dbReference>
<dbReference type="Gene3D" id="3.40.630.30">
    <property type="match status" value="1"/>
</dbReference>
<accession>A0A1H9V069</accession>
<dbReference type="PANTHER" id="PTHR10908:SF0">
    <property type="entry name" value="SEROTONIN N-ACETYLTRANSFERASE"/>
    <property type="match status" value="1"/>
</dbReference>
<dbReference type="OrthoDB" id="9800962at2"/>
<evidence type="ECO:0000313" key="4">
    <source>
        <dbReference type="EMBL" id="SES14989.1"/>
    </source>
</evidence>
<evidence type="ECO:0000259" key="3">
    <source>
        <dbReference type="PROSITE" id="PS51186"/>
    </source>
</evidence>
<dbReference type="GO" id="GO:0008080">
    <property type="term" value="F:N-acetyltransferase activity"/>
    <property type="evidence" value="ECO:0007669"/>
    <property type="project" value="UniProtKB-ARBA"/>
</dbReference>
<dbReference type="InterPro" id="IPR016181">
    <property type="entry name" value="Acyl_CoA_acyltransferase"/>
</dbReference>
<dbReference type="RefSeq" id="WP_074757338.1">
    <property type="nucleotide sequence ID" value="NZ_FOGJ01000020.1"/>
</dbReference>
<dbReference type="eggNOG" id="COG0454">
    <property type="taxonomic scope" value="Bacteria"/>
</dbReference>
<dbReference type="Pfam" id="PF00583">
    <property type="entry name" value="Acetyltransf_1"/>
    <property type="match status" value="1"/>
</dbReference>
<keyword evidence="1" id="KW-0808">Transferase</keyword>
<keyword evidence="4" id="KW-0687">Ribonucleoprotein</keyword>
<proteinExistence type="predicted"/>
<evidence type="ECO:0000256" key="1">
    <source>
        <dbReference type="ARBA" id="ARBA00022679"/>
    </source>
</evidence>